<proteinExistence type="predicted"/>
<dbReference type="GeneID" id="36844484"/>
<evidence type="ECO:0000313" key="2">
    <source>
        <dbReference type="EMBL" id="AVK75343.1"/>
    </source>
</evidence>
<feature type="compositionally biased region" description="Basic residues" evidence="1">
    <location>
        <begin position="21"/>
        <end position="32"/>
    </location>
</feature>
<dbReference type="KEGG" id="vg:36844484"/>
<name>A0A2U7UA71_9VIRU</name>
<feature type="region of interest" description="Disordered" evidence="1">
    <location>
        <begin position="1"/>
        <end position="40"/>
    </location>
</feature>
<organism evidence="2">
    <name type="scientific">Pandoravirus quercus</name>
    <dbReference type="NCBI Taxonomy" id="2107709"/>
    <lineage>
        <taxon>Viruses</taxon>
        <taxon>Pandoravirus</taxon>
    </lineage>
</organism>
<dbReference type="RefSeq" id="YP_009483612.1">
    <property type="nucleotide sequence ID" value="NC_037667.1"/>
</dbReference>
<protein>
    <submittedName>
        <fullName evidence="2">Uncharacterized protein</fullName>
    </submittedName>
</protein>
<reference evidence="2" key="1">
    <citation type="journal article" date="2018" name="Nat. Commun.">
        <title>Diversity and evolution of the emerging Pandoraviridae family.</title>
        <authorList>
            <person name="Legendre M."/>
            <person name="Fabre E."/>
            <person name="Poirot O."/>
            <person name="Jeudy S."/>
            <person name="Lartigue A."/>
            <person name="Alempic J.M."/>
            <person name="Beucher L."/>
            <person name="Philippe N."/>
            <person name="Bertaux L."/>
            <person name="Christo-Foroux E."/>
            <person name="Labadie K."/>
            <person name="Coute Y."/>
            <person name="Abergel C."/>
            <person name="Claverie J.M."/>
        </authorList>
    </citation>
    <scope>NUCLEOTIDE SEQUENCE [LARGE SCALE GENOMIC DNA]</scope>
    <source>
        <strain evidence="2">Quercus</strain>
    </source>
</reference>
<sequence>MATRTVTTTRSASTSRTVALRPRRTTRQKPRRPPSIQSWDGLEQYRDQVRAIAHEIADSDAVVRSTMRSVLATGLICAAIRDPTTAPTPEVARAARAQEALRDLMGTLVQEHNLDYFFVRREWLAILEPNMPVADR</sequence>
<dbReference type="Proteomes" id="UP000248852">
    <property type="component" value="Segment"/>
</dbReference>
<dbReference type="EMBL" id="MG011689">
    <property type="protein sequence ID" value="AVK75343.1"/>
    <property type="molecule type" value="Genomic_DNA"/>
</dbReference>
<gene>
    <name evidence="2" type="ORF">pqer_cds_921</name>
</gene>
<evidence type="ECO:0000256" key="1">
    <source>
        <dbReference type="SAM" id="MobiDB-lite"/>
    </source>
</evidence>
<feature type="compositionally biased region" description="Low complexity" evidence="1">
    <location>
        <begin position="1"/>
        <end position="19"/>
    </location>
</feature>
<accession>A0A2U7UA71</accession>